<sequence>MKLITLLSLFLTVIASAAEPVLSIKLGAPTTTRSRQDIVITNLTDKTISYSADLSSKYPRYRFQYSRDGKPAIMNIFRCANGRGYVDLKPRASVRFPYFPPETSGPYKIHLDVHPHAADAIPKGSKPMLIETPIAPPTADEQHPRATLPHQHHAAAPVTVPSLSTNLSPPIVPGA</sequence>
<name>A0ABP9V3W2_9BACT</name>
<organism evidence="3 4">
    <name type="scientific">Rubritalea halochordaticola</name>
    <dbReference type="NCBI Taxonomy" id="714537"/>
    <lineage>
        <taxon>Bacteria</taxon>
        <taxon>Pseudomonadati</taxon>
        <taxon>Verrucomicrobiota</taxon>
        <taxon>Verrucomicrobiia</taxon>
        <taxon>Verrucomicrobiales</taxon>
        <taxon>Rubritaleaceae</taxon>
        <taxon>Rubritalea</taxon>
    </lineage>
</organism>
<protein>
    <submittedName>
        <fullName evidence="3">Uncharacterized protein</fullName>
    </submittedName>
</protein>
<dbReference type="EMBL" id="BAABRL010000006">
    <property type="protein sequence ID" value="GAA5496022.1"/>
    <property type="molecule type" value="Genomic_DNA"/>
</dbReference>
<comment type="caution">
    <text evidence="3">The sequence shown here is derived from an EMBL/GenBank/DDBJ whole genome shotgun (WGS) entry which is preliminary data.</text>
</comment>
<evidence type="ECO:0000256" key="1">
    <source>
        <dbReference type="SAM" id="MobiDB-lite"/>
    </source>
</evidence>
<reference evidence="3 4" key="1">
    <citation type="submission" date="2024-02" db="EMBL/GenBank/DDBJ databases">
        <title>Rubritalea halochordaticola NBRC 107102.</title>
        <authorList>
            <person name="Ichikawa N."/>
            <person name="Katano-Makiyama Y."/>
            <person name="Hidaka K."/>
        </authorList>
    </citation>
    <scope>NUCLEOTIDE SEQUENCE [LARGE SCALE GENOMIC DNA]</scope>
    <source>
        <strain evidence="3 4">NBRC 107102</strain>
    </source>
</reference>
<feature type="region of interest" description="Disordered" evidence="1">
    <location>
        <begin position="134"/>
        <end position="175"/>
    </location>
</feature>
<evidence type="ECO:0000313" key="4">
    <source>
        <dbReference type="Proteomes" id="UP001424741"/>
    </source>
</evidence>
<evidence type="ECO:0000256" key="2">
    <source>
        <dbReference type="SAM" id="SignalP"/>
    </source>
</evidence>
<feature type="signal peptide" evidence="2">
    <location>
        <begin position="1"/>
        <end position="17"/>
    </location>
</feature>
<gene>
    <name evidence="3" type="ORF">Rhal01_02203</name>
</gene>
<accession>A0ABP9V3W2</accession>
<feature type="chain" id="PRO_5045746496" evidence="2">
    <location>
        <begin position="18"/>
        <end position="175"/>
    </location>
</feature>
<evidence type="ECO:0000313" key="3">
    <source>
        <dbReference type="EMBL" id="GAA5496022.1"/>
    </source>
</evidence>
<keyword evidence="2" id="KW-0732">Signal</keyword>
<dbReference type="RefSeq" id="WP_346188752.1">
    <property type="nucleotide sequence ID" value="NZ_BAABRL010000006.1"/>
</dbReference>
<proteinExistence type="predicted"/>
<dbReference type="Proteomes" id="UP001424741">
    <property type="component" value="Unassembled WGS sequence"/>
</dbReference>
<keyword evidence="4" id="KW-1185">Reference proteome</keyword>